<evidence type="ECO:0000313" key="12">
    <source>
        <dbReference type="EnsemblMetazoa" id="XP_022656256"/>
    </source>
</evidence>
<evidence type="ECO:0000256" key="1">
    <source>
        <dbReference type="ARBA" id="ARBA00004123"/>
    </source>
</evidence>
<dbReference type="AlphaFoldDB" id="A0A7M7JRV2"/>
<dbReference type="GO" id="GO:0005634">
    <property type="term" value="C:nucleus"/>
    <property type="evidence" value="ECO:0007669"/>
    <property type="project" value="UniProtKB-SubCell"/>
</dbReference>
<dbReference type="EnsemblMetazoa" id="XM_022800521">
    <property type="protein sequence ID" value="XP_022656256"/>
    <property type="gene ID" value="LOC111248341"/>
</dbReference>
<keyword evidence="2" id="KW-0479">Metal-binding</keyword>
<feature type="compositionally biased region" description="Polar residues" evidence="10">
    <location>
        <begin position="761"/>
        <end position="779"/>
    </location>
</feature>
<feature type="compositionally biased region" description="Basic and acidic residues" evidence="10">
    <location>
        <begin position="727"/>
        <end position="755"/>
    </location>
</feature>
<dbReference type="Gene3D" id="3.30.160.60">
    <property type="entry name" value="Classic Zinc Finger"/>
    <property type="match status" value="5"/>
</dbReference>
<feature type="domain" description="C2H2-type" evidence="11">
    <location>
        <begin position="554"/>
        <end position="581"/>
    </location>
</feature>
<dbReference type="InterPro" id="IPR036236">
    <property type="entry name" value="Znf_C2H2_sf"/>
</dbReference>
<evidence type="ECO:0000256" key="8">
    <source>
        <dbReference type="ARBA" id="ARBA00023242"/>
    </source>
</evidence>
<dbReference type="OrthoDB" id="5876240at2759"/>
<keyword evidence="6" id="KW-0805">Transcription regulation</keyword>
<dbReference type="GO" id="GO:0000981">
    <property type="term" value="F:DNA-binding transcription factor activity, RNA polymerase II-specific"/>
    <property type="evidence" value="ECO:0007669"/>
    <property type="project" value="TreeGrafter"/>
</dbReference>
<feature type="region of interest" description="Disordered" evidence="10">
    <location>
        <begin position="468"/>
        <end position="490"/>
    </location>
</feature>
<feature type="compositionally biased region" description="Polar residues" evidence="10">
    <location>
        <begin position="75"/>
        <end position="94"/>
    </location>
</feature>
<feature type="compositionally biased region" description="Polar residues" evidence="10">
    <location>
        <begin position="818"/>
        <end position="828"/>
    </location>
</feature>
<feature type="compositionally biased region" description="Basic and acidic residues" evidence="10">
    <location>
        <begin position="161"/>
        <end position="197"/>
    </location>
</feature>
<evidence type="ECO:0000256" key="7">
    <source>
        <dbReference type="ARBA" id="ARBA00023163"/>
    </source>
</evidence>
<keyword evidence="13" id="KW-1185">Reference proteome</keyword>
<evidence type="ECO:0000256" key="4">
    <source>
        <dbReference type="ARBA" id="ARBA00022771"/>
    </source>
</evidence>
<dbReference type="SUPFAM" id="SSF57667">
    <property type="entry name" value="beta-beta-alpha zinc fingers"/>
    <property type="match status" value="4"/>
</dbReference>
<proteinExistence type="predicted"/>
<dbReference type="PANTHER" id="PTHR24394:SF29">
    <property type="entry name" value="MYONEURIN"/>
    <property type="match status" value="1"/>
</dbReference>
<feature type="domain" description="C2H2-type" evidence="11">
    <location>
        <begin position="434"/>
        <end position="458"/>
    </location>
</feature>
<dbReference type="Pfam" id="PF00096">
    <property type="entry name" value="zf-C2H2"/>
    <property type="match status" value="1"/>
</dbReference>
<feature type="compositionally biased region" description="Low complexity" evidence="10">
    <location>
        <begin position="780"/>
        <end position="817"/>
    </location>
</feature>
<feature type="region of interest" description="Disordered" evidence="10">
    <location>
        <begin position="238"/>
        <end position="294"/>
    </location>
</feature>
<feature type="compositionally biased region" description="Polar residues" evidence="10">
    <location>
        <begin position="265"/>
        <end position="275"/>
    </location>
</feature>
<organism evidence="12 13">
    <name type="scientific">Varroa destructor</name>
    <name type="common">Honeybee mite</name>
    <dbReference type="NCBI Taxonomy" id="109461"/>
    <lineage>
        <taxon>Eukaryota</taxon>
        <taxon>Metazoa</taxon>
        <taxon>Ecdysozoa</taxon>
        <taxon>Arthropoda</taxon>
        <taxon>Chelicerata</taxon>
        <taxon>Arachnida</taxon>
        <taxon>Acari</taxon>
        <taxon>Parasitiformes</taxon>
        <taxon>Mesostigmata</taxon>
        <taxon>Gamasina</taxon>
        <taxon>Dermanyssoidea</taxon>
        <taxon>Varroidae</taxon>
        <taxon>Varroa</taxon>
    </lineage>
</organism>
<keyword evidence="3" id="KW-0677">Repeat</keyword>
<dbReference type="GeneID" id="111248341"/>
<evidence type="ECO:0000313" key="13">
    <source>
        <dbReference type="Proteomes" id="UP000594260"/>
    </source>
</evidence>
<evidence type="ECO:0000256" key="10">
    <source>
        <dbReference type="SAM" id="MobiDB-lite"/>
    </source>
</evidence>
<dbReference type="SMART" id="SM00355">
    <property type="entry name" value="ZnF_C2H2"/>
    <property type="match status" value="11"/>
</dbReference>
<comment type="subcellular location">
    <subcellularLocation>
        <location evidence="1">Nucleus</location>
    </subcellularLocation>
</comment>
<feature type="domain" description="C2H2-type" evidence="11">
    <location>
        <begin position="592"/>
        <end position="620"/>
    </location>
</feature>
<evidence type="ECO:0000256" key="3">
    <source>
        <dbReference type="ARBA" id="ARBA00022737"/>
    </source>
</evidence>
<dbReference type="FunFam" id="3.30.160.60:FF:000446">
    <property type="entry name" value="Zinc finger protein"/>
    <property type="match status" value="1"/>
</dbReference>
<sequence length="930" mass="103951">MSIYCYTLYARRILRHDGELNTPLNTPVVDYGDGEDEDDTGTATFDASDDPAIHNSEVARKDAEQRYSAPESNHAESTSQQIRASTTGTDPTTANAARAPEIHFIEMDPPAEKPTCFEDSGKELELEDLIDVVTVFQCKFCRYNCIEKSLLVAHIKSNHQEDISRANREDSAPAERDSAEVSRDRDSSTNFAPKEETEFVEPSTEARETHRGDEQESSCAMTISSVEHVSRRYCGQSIPEEEEPPDQQEGPQSMQEGIQEDPEDNQSYQDQQHSTDVVDAEDGTSSDSIDEPEETQSVFLCSQCNTTFELFQDCELHMKTSHYPLSTPGVSPLDIETGQTTLAVPATPTATVTSPHGANIFGLSHTANANIDGTPAITTYHLVDPSGCGTGVSQTLFHRAQGGSPYIYDSTTAPLIVPPLPQMPPLDTMASRPYRCTQKFCTQRFRKVAALQYHQQSHLVHALLTEDEKDQEENEFQNRNDKGTNTDPPAGINQLYKCPECGLRIISWKTTVLHLWKAHQIDCDLYTCTLCEYKTTSYYKLLNHNQIHSNQRNYVCMICGKDFKQVGQLRNHMVIHKDKNAEEAKNLWYSPKTCDLCQRTFSDTKCLKKHIETVHMKLKKFECTLCGYQAARRTMLKIHMRQHTGEKPYVCDSAGCGYRTCDHNSLRRHRMKHSGERPYKCPHCAYACIQAVSYKQHLLKKHPQLEKNNLFECDRCNFKTINEEKMTAHKVDHDERDRKKQQQLEENAKEEEIRRKIGKPLQTTAAVSSIKNAMTTKKPSNSASRCSAKSSPTASTVTISTTSTSPSCINNSNISTSKAVTTTPSRNANTQQATSQSLLQPLPQLQPQNQTILPVSQGVHIPVGNIIVNSLPIVVSMGATSSIVNNAGAHQLIYTTQPQTSEQQQQATQQSFQTPAVTMIETLSQAPHTS</sequence>
<dbReference type="GO" id="GO:0008270">
    <property type="term" value="F:zinc ion binding"/>
    <property type="evidence" value="ECO:0007669"/>
    <property type="project" value="UniProtKB-KW"/>
</dbReference>
<dbReference type="InParanoid" id="A0A7M7JRV2"/>
<protein>
    <recommendedName>
        <fullName evidence="11">C2H2-type domain-containing protein</fullName>
    </recommendedName>
</protein>
<feature type="region of interest" description="Disordered" evidence="10">
    <location>
        <begin position="20"/>
        <end position="94"/>
    </location>
</feature>
<feature type="region of interest" description="Disordered" evidence="10">
    <location>
        <begin position="727"/>
        <end position="835"/>
    </location>
</feature>
<evidence type="ECO:0000256" key="5">
    <source>
        <dbReference type="ARBA" id="ARBA00022833"/>
    </source>
</evidence>
<evidence type="ECO:0000256" key="9">
    <source>
        <dbReference type="PROSITE-ProRule" id="PRU00042"/>
    </source>
</evidence>
<keyword evidence="5" id="KW-0862">Zinc</keyword>
<dbReference type="PROSITE" id="PS50157">
    <property type="entry name" value="ZINC_FINGER_C2H2_2"/>
    <property type="match status" value="6"/>
</dbReference>
<dbReference type="KEGG" id="vde:111248341"/>
<evidence type="ECO:0000256" key="2">
    <source>
        <dbReference type="ARBA" id="ARBA00022723"/>
    </source>
</evidence>
<name>A0A7M7JRV2_VARDE</name>
<dbReference type="Proteomes" id="UP000594260">
    <property type="component" value="Unplaced"/>
</dbReference>
<dbReference type="FunFam" id="3.30.160.60:FF:000032">
    <property type="entry name" value="Krueppel-like factor 4"/>
    <property type="match status" value="1"/>
</dbReference>
<feature type="region of interest" description="Disordered" evidence="10">
    <location>
        <begin position="161"/>
        <end position="222"/>
    </location>
</feature>
<keyword evidence="7" id="KW-0804">Transcription</keyword>
<feature type="domain" description="C2H2-type" evidence="11">
    <location>
        <begin position="526"/>
        <end position="553"/>
    </location>
</feature>
<feature type="compositionally biased region" description="Basic and acidic residues" evidence="10">
    <location>
        <begin position="204"/>
        <end position="214"/>
    </location>
</feature>
<dbReference type="OMA" id="CYTLYAR"/>
<keyword evidence="8" id="KW-0539">Nucleus</keyword>
<dbReference type="InterPro" id="IPR013087">
    <property type="entry name" value="Znf_C2H2_type"/>
</dbReference>
<reference evidence="12" key="1">
    <citation type="submission" date="2021-01" db="UniProtKB">
        <authorList>
            <consortium name="EnsemblMetazoa"/>
        </authorList>
    </citation>
    <scope>IDENTIFICATION</scope>
</reference>
<feature type="domain" description="C2H2-type" evidence="11">
    <location>
        <begin position="649"/>
        <end position="678"/>
    </location>
</feature>
<feature type="domain" description="C2H2-type" evidence="11">
    <location>
        <begin position="621"/>
        <end position="648"/>
    </location>
</feature>
<dbReference type="RefSeq" id="XP_022656256.1">
    <property type="nucleotide sequence ID" value="XM_022800521.1"/>
</dbReference>
<evidence type="ECO:0000259" key="11">
    <source>
        <dbReference type="PROSITE" id="PS50157"/>
    </source>
</evidence>
<accession>A0A7M7JRV2</accession>
<evidence type="ECO:0000256" key="6">
    <source>
        <dbReference type="ARBA" id="ARBA00023015"/>
    </source>
</evidence>
<feature type="compositionally biased region" description="Acidic residues" evidence="10">
    <location>
        <begin position="278"/>
        <end position="294"/>
    </location>
</feature>
<keyword evidence="4 9" id="KW-0863">Zinc-finger</keyword>
<dbReference type="PROSITE" id="PS00028">
    <property type="entry name" value="ZINC_FINGER_C2H2_1"/>
    <property type="match status" value="6"/>
</dbReference>
<dbReference type="PANTHER" id="PTHR24394">
    <property type="entry name" value="ZINC FINGER PROTEIN"/>
    <property type="match status" value="1"/>
</dbReference>